<accession>A0A7W3TZW3</accession>
<evidence type="ECO:0000313" key="1">
    <source>
        <dbReference type="EMBL" id="MBB1086361.1"/>
    </source>
</evidence>
<comment type="caution">
    <text evidence="1">The sequence shown here is derived from an EMBL/GenBank/DDBJ whole genome shotgun (WGS) entry which is preliminary data.</text>
</comment>
<dbReference type="AlphaFoldDB" id="A0A7W3TZW3"/>
<sequence length="147" mass="16442">MAIAAKDIASIFTGMDLGAEKIAENFNKLLEENIGQDNQLDTLNNKAVKIGNFIGYENANINENVSWGFHCFGFWDDHKIPAGNGWPKQMENNADWGWMINMGKGTSEVSMQLICNAAEFMFMRVATGNKWGDWTIITSHYQSAQNA</sequence>
<dbReference type="EMBL" id="JACIUY010000059">
    <property type="protein sequence ID" value="MBB1086361.1"/>
    <property type="molecule type" value="Genomic_DNA"/>
</dbReference>
<proteinExistence type="predicted"/>
<reference evidence="1 2" key="1">
    <citation type="submission" date="2020-07" db="EMBL/GenBank/DDBJ databases">
        <title>Description of Limosilactobacillus balticus sp. nov., Limosilactobacillus agrestis sp. nov., Limosilactobacillus albertensis sp. nov., Limosilactobacillus rudii sp. nov., Limosilactobacillus fastidiosus sp. nov., five novel Limosilactobacillus species isolated from the vertebrate gastrointestinal tract, and proposal of 6 subspecies of Limosilactobacillus reuteri adapted to the gastrointestinal tract of specific vertebrate hosts.</title>
        <authorList>
            <person name="Li F."/>
            <person name="Cheng C."/>
            <person name="Zheng J."/>
            <person name="Quevedo R.M."/>
            <person name="Li J."/>
            <person name="Roos S."/>
            <person name="Gaenzle M.G."/>
            <person name="Walter J."/>
        </authorList>
    </citation>
    <scope>NUCLEOTIDE SEQUENCE [LARGE SCALE GENOMIC DNA]</scope>
    <source>
        <strain evidence="1 2">WF-MA3-C</strain>
    </source>
</reference>
<protein>
    <submittedName>
        <fullName evidence="1">Uncharacterized protein</fullName>
    </submittedName>
</protein>
<organism evidence="1 2">
    <name type="scientific">Limosilactobacillus fastidiosus</name>
    <dbReference type="NCBI Taxonomy" id="2759855"/>
    <lineage>
        <taxon>Bacteria</taxon>
        <taxon>Bacillati</taxon>
        <taxon>Bacillota</taxon>
        <taxon>Bacilli</taxon>
        <taxon>Lactobacillales</taxon>
        <taxon>Lactobacillaceae</taxon>
        <taxon>Limosilactobacillus</taxon>
    </lineage>
</organism>
<dbReference type="Proteomes" id="UP000518255">
    <property type="component" value="Unassembled WGS sequence"/>
</dbReference>
<gene>
    <name evidence="1" type="ORF">H5R63_06150</name>
</gene>
<evidence type="ECO:0000313" key="2">
    <source>
        <dbReference type="Proteomes" id="UP000518255"/>
    </source>
</evidence>
<name>A0A7W3TZW3_9LACO</name>
<dbReference type="RefSeq" id="WP_182581236.1">
    <property type="nucleotide sequence ID" value="NZ_JACIUY010000059.1"/>
</dbReference>